<reference evidence="1 2" key="1">
    <citation type="submission" date="2018-10" db="EMBL/GenBank/DDBJ databases">
        <title>Isolation from soil.</title>
        <authorList>
            <person name="Hu J."/>
        </authorList>
    </citation>
    <scope>NUCLEOTIDE SEQUENCE [LARGE SCALE GENOMIC DNA]</scope>
    <source>
        <strain evidence="1 2">NEAU-Ht49</strain>
    </source>
</reference>
<name>A0A3M2LPN3_9ACTN</name>
<comment type="caution">
    <text evidence="1">The sequence shown here is derived from an EMBL/GenBank/DDBJ whole genome shotgun (WGS) entry which is preliminary data.</text>
</comment>
<keyword evidence="2" id="KW-1185">Reference proteome</keyword>
<gene>
    <name evidence="1" type="ORF">EBO15_30755</name>
</gene>
<dbReference type="Proteomes" id="UP000282674">
    <property type="component" value="Unassembled WGS sequence"/>
</dbReference>
<dbReference type="AlphaFoldDB" id="A0A3M2LPN3"/>
<organism evidence="1 2">
    <name type="scientific">Actinomadura harenae</name>
    <dbReference type="NCBI Taxonomy" id="2483351"/>
    <lineage>
        <taxon>Bacteria</taxon>
        <taxon>Bacillati</taxon>
        <taxon>Actinomycetota</taxon>
        <taxon>Actinomycetes</taxon>
        <taxon>Streptosporangiales</taxon>
        <taxon>Thermomonosporaceae</taxon>
        <taxon>Actinomadura</taxon>
    </lineage>
</organism>
<evidence type="ECO:0000313" key="1">
    <source>
        <dbReference type="EMBL" id="RMI39046.1"/>
    </source>
</evidence>
<dbReference type="EMBL" id="RFFG01000074">
    <property type="protein sequence ID" value="RMI39046.1"/>
    <property type="molecule type" value="Genomic_DNA"/>
</dbReference>
<protein>
    <submittedName>
        <fullName evidence="1">Uncharacterized protein</fullName>
    </submittedName>
</protein>
<proteinExistence type="predicted"/>
<sequence>MRNSRFADPAVLVPVIMAMWARRWSDAWPEGDAASREIVGAVVTTIASADAMEALSEDDQLPVLLALDAAWQATREAMTARMAAFGIPPARAELLTRLAQAEHNLNASALVRRIAPRADPDTDADAPV</sequence>
<accession>A0A3M2LPN3</accession>
<dbReference type="RefSeq" id="WP_122197973.1">
    <property type="nucleotide sequence ID" value="NZ_JBHSKC010000028.1"/>
</dbReference>
<evidence type="ECO:0000313" key="2">
    <source>
        <dbReference type="Proteomes" id="UP000282674"/>
    </source>
</evidence>